<dbReference type="RefSeq" id="WP_386674664.1">
    <property type="nucleotide sequence ID" value="NZ_JBHLTG010000008.1"/>
</dbReference>
<organism evidence="2 3">
    <name type="scientific">Lysobacter korlensis</name>
    <dbReference type="NCBI Taxonomy" id="553636"/>
    <lineage>
        <taxon>Bacteria</taxon>
        <taxon>Pseudomonadati</taxon>
        <taxon>Pseudomonadota</taxon>
        <taxon>Gammaproteobacteria</taxon>
        <taxon>Lysobacterales</taxon>
        <taxon>Lysobacteraceae</taxon>
        <taxon>Lysobacter</taxon>
    </lineage>
</organism>
<evidence type="ECO:0000256" key="1">
    <source>
        <dbReference type="SAM" id="Phobius"/>
    </source>
</evidence>
<proteinExistence type="predicted"/>
<evidence type="ECO:0000313" key="3">
    <source>
        <dbReference type="Proteomes" id="UP001589896"/>
    </source>
</evidence>
<dbReference type="EMBL" id="JBHLTG010000008">
    <property type="protein sequence ID" value="MFC0681654.1"/>
    <property type="molecule type" value="Genomic_DNA"/>
</dbReference>
<comment type="caution">
    <text evidence="2">The sequence shown here is derived from an EMBL/GenBank/DDBJ whole genome shotgun (WGS) entry which is preliminary data.</text>
</comment>
<keyword evidence="1" id="KW-0812">Transmembrane</keyword>
<feature type="transmembrane region" description="Helical" evidence="1">
    <location>
        <begin position="48"/>
        <end position="75"/>
    </location>
</feature>
<keyword evidence="3" id="KW-1185">Reference proteome</keyword>
<gene>
    <name evidence="2" type="ORF">ACFFGH_27810</name>
</gene>
<reference evidence="2 3" key="1">
    <citation type="submission" date="2024-09" db="EMBL/GenBank/DDBJ databases">
        <authorList>
            <person name="Sun Q."/>
            <person name="Mori K."/>
        </authorList>
    </citation>
    <scope>NUCLEOTIDE SEQUENCE [LARGE SCALE GENOMIC DNA]</scope>
    <source>
        <strain evidence="2 3">KCTC 23076</strain>
    </source>
</reference>
<evidence type="ECO:0000313" key="2">
    <source>
        <dbReference type="EMBL" id="MFC0681654.1"/>
    </source>
</evidence>
<dbReference type="Proteomes" id="UP001589896">
    <property type="component" value="Unassembled WGS sequence"/>
</dbReference>
<keyword evidence="1" id="KW-0472">Membrane</keyword>
<accession>A0ABV6RYI0</accession>
<sequence>MLDLLKSAQARRVLMVVTIISAITLLIVQGLAAWGLDEEKDLGRAALVTLQVVASGLFGGVAAAAFIAFVTRFLFRQDRKLEQTTVIDSLTSRHMHLAAIEESGFWLHNGHIGRWVRTEVLPRFAMAARSGAPKTVKFLLIDPRNNWLVKAYAAHRDQVDGNPHGIDTVIDARVEVLATILRAAHYQQHVAGVRVEVYLRSNLDLFRVDTSQNHAFVTLTRDKAPSIHFFHDAADGDHYWAAKLNFDHAQALADRVDLEVPLAIEPTEQDVESFLESLGFDAYAHLSKDVLARSHSPFNRTR</sequence>
<keyword evidence="1" id="KW-1133">Transmembrane helix</keyword>
<feature type="transmembrane region" description="Helical" evidence="1">
    <location>
        <begin position="12"/>
        <end position="36"/>
    </location>
</feature>
<name>A0ABV6RYI0_9GAMM</name>
<protein>
    <submittedName>
        <fullName evidence="2">Uncharacterized protein</fullName>
    </submittedName>
</protein>